<accession>A0A2R6W8K3</accession>
<name>A0A2R6W8K3_MARPO</name>
<dbReference type="Gramene" id="Mp2g19040.1">
    <property type="protein sequence ID" value="Mp2g19040.1.cds1"/>
    <property type="gene ID" value="Mp2g19040"/>
</dbReference>
<dbReference type="Proteomes" id="UP000244005">
    <property type="component" value="Unassembled WGS sequence"/>
</dbReference>
<reference evidence="2" key="1">
    <citation type="journal article" date="2017" name="Cell">
        <title>Insights into land plant evolution garnered from the Marchantia polymorpha genome.</title>
        <authorList>
            <person name="Bowman J.L."/>
            <person name="Kohchi T."/>
            <person name="Yamato K.T."/>
            <person name="Jenkins J."/>
            <person name="Shu S."/>
            <person name="Ishizaki K."/>
            <person name="Yamaoka S."/>
            <person name="Nishihama R."/>
            <person name="Nakamura Y."/>
            <person name="Berger F."/>
            <person name="Adam C."/>
            <person name="Aki S.S."/>
            <person name="Althoff F."/>
            <person name="Araki T."/>
            <person name="Arteaga-Vazquez M.A."/>
            <person name="Balasubrmanian S."/>
            <person name="Barry K."/>
            <person name="Bauer D."/>
            <person name="Boehm C.R."/>
            <person name="Briginshaw L."/>
            <person name="Caballero-Perez J."/>
            <person name="Catarino B."/>
            <person name="Chen F."/>
            <person name="Chiyoda S."/>
            <person name="Chovatia M."/>
            <person name="Davies K.M."/>
            <person name="Delmans M."/>
            <person name="Demura T."/>
            <person name="Dierschke T."/>
            <person name="Dolan L."/>
            <person name="Dorantes-Acosta A.E."/>
            <person name="Eklund D.M."/>
            <person name="Florent S.N."/>
            <person name="Flores-Sandoval E."/>
            <person name="Fujiyama A."/>
            <person name="Fukuzawa H."/>
            <person name="Galik B."/>
            <person name="Grimanelli D."/>
            <person name="Grimwood J."/>
            <person name="Grossniklaus U."/>
            <person name="Hamada T."/>
            <person name="Haseloff J."/>
            <person name="Hetherington A.J."/>
            <person name="Higo A."/>
            <person name="Hirakawa Y."/>
            <person name="Hundley H.N."/>
            <person name="Ikeda Y."/>
            <person name="Inoue K."/>
            <person name="Inoue S.I."/>
            <person name="Ishida S."/>
            <person name="Jia Q."/>
            <person name="Kakita M."/>
            <person name="Kanazawa T."/>
            <person name="Kawai Y."/>
            <person name="Kawashima T."/>
            <person name="Kennedy M."/>
            <person name="Kinose K."/>
            <person name="Kinoshita T."/>
            <person name="Kohara Y."/>
            <person name="Koide E."/>
            <person name="Komatsu K."/>
            <person name="Kopischke S."/>
            <person name="Kubo M."/>
            <person name="Kyozuka J."/>
            <person name="Lagercrantz U."/>
            <person name="Lin S.S."/>
            <person name="Lindquist E."/>
            <person name="Lipzen A.M."/>
            <person name="Lu C.W."/>
            <person name="De Luna E."/>
            <person name="Martienssen R.A."/>
            <person name="Minamino N."/>
            <person name="Mizutani M."/>
            <person name="Mizutani M."/>
            <person name="Mochizuki N."/>
            <person name="Monte I."/>
            <person name="Mosher R."/>
            <person name="Nagasaki H."/>
            <person name="Nakagami H."/>
            <person name="Naramoto S."/>
            <person name="Nishitani K."/>
            <person name="Ohtani M."/>
            <person name="Okamoto T."/>
            <person name="Okumura M."/>
            <person name="Phillips J."/>
            <person name="Pollak B."/>
            <person name="Reinders A."/>
            <person name="Rovekamp M."/>
            <person name="Sano R."/>
            <person name="Sawa S."/>
            <person name="Schmid M.W."/>
            <person name="Shirakawa M."/>
            <person name="Solano R."/>
            <person name="Spunde A."/>
            <person name="Suetsugu N."/>
            <person name="Sugano S."/>
            <person name="Sugiyama A."/>
            <person name="Sun R."/>
            <person name="Suzuki Y."/>
            <person name="Takenaka M."/>
            <person name="Takezawa D."/>
            <person name="Tomogane H."/>
            <person name="Tsuzuki M."/>
            <person name="Ueda T."/>
            <person name="Umeda M."/>
            <person name="Ward J.M."/>
            <person name="Watanabe Y."/>
            <person name="Yazaki K."/>
            <person name="Yokoyama R."/>
            <person name="Yoshitake Y."/>
            <person name="Yotsui I."/>
            <person name="Zachgo S."/>
            <person name="Schmutz J."/>
        </authorList>
    </citation>
    <scope>NUCLEOTIDE SEQUENCE [LARGE SCALE GENOMIC DNA]</scope>
    <source>
        <strain evidence="2">Tak-1</strain>
    </source>
</reference>
<organism evidence="1 2">
    <name type="scientific">Marchantia polymorpha</name>
    <name type="common">Common liverwort</name>
    <name type="synonym">Marchantia aquatica</name>
    <dbReference type="NCBI Taxonomy" id="3197"/>
    <lineage>
        <taxon>Eukaryota</taxon>
        <taxon>Viridiplantae</taxon>
        <taxon>Streptophyta</taxon>
        <taxon>Embryophyta</taxon>
        <taxon>Marchantiophyta</taxon>
        <taxon>Marchantiopsida</taxon>
        <taxon>Marchantiidae</taxon>
        <taxon>Marchantiales</taxon>
        <taxon>Marchantiaceae</taxon>
        <taxon>Marchantia</taxon>
    </lineage>
</organism>
<keyword evidence="2" id="KW-1185">Reference proteome</keyword>
<dbReference type="EMBL" id="KZ772800">
    <property type="protein sequence ID" value="PTQ30196.1"/>
    <property type="molecule type" value="Genomic_DNA"/>
</dbReference>
<dbReference type="AlphaFoldDB" id="A0A2R6W8K3"/>
<protein>
    <submittedName>
        <fullName evidence="1">Uncharacterized protein</fullName>
    </submittedName>
</protein>
<evidence type="ECO:0000313" key="2">
    <source>
        <dbReference type="Proteomes" id="UP000244005"/>
    </source>
</evidence>
<evidence type="ECO:0000313" key="1">
    <source>
        <dbReference type="EMBL" id="PTQ30196.1"/>
    </source>
</evidence>
<proteinExistence type="predicted"/>
<sequence length="76" mass="8664">MPPVFSSSQNLSKCFARSFFQYITQNWIMDDGSGKYLGALLEEHSIFDECPPSPLKEIIVSRTSQVVLVSLRCWPH</sequence>
<gene>
    <name evidence="1" type="ORF">MARPO_0128s0019</name>
</gene>